<proteinExistence type="predicted"/>
<protein>
    <recommendedName>
        <fullName evidence="4">Transporter</fullName>
    </recommendedName>
</protein>
<organism evidence="2 3">
    <name type="scientific">candidate division WOR-1 bacterium RIFOXYC2_FULL_41_25</name>
    <dbReference type="NCBI Taxonomy" id="1802586"/>
    <lineage>
        <taxon>Bacteria</taxon>
        <taxon>Bacillati</taxon>
        <taxon>Saganbacteria</taxon>
    </lineage>
</organism>
<accession>A0A1F4TQB1</accession>
<feature type="signal peptide" evidence="1">
    <location>
        <begin position="1"/>
        <end position="19"/>
    </location>
</feature>
<evidence type="ECO:0000313" key="2">
    <source>
        <dbReference type="EMBL" id="OGC34710.1"/>
    </source>
</evidence>
<comment type="caution">
    <text evidence="2">The sequence shown here is derived from an EMBL/GenBank/DDBJ whole genome shotgun (WGS) entry which is preliminary data.</text>
</comment>
<sequence length="137" mass="15285">MKLFLVFFILLFLLAPVFAAVPLVTDTVYTVAPKRSEIDAGLGTTNTHTVLTNAVGLVFRHGILPHFDLAVAVPYTISAPAGLNDIYLHAKYHFWQRDDHDGLAARLDFKFNNGNQYQGLGSGDNDCRLLFIPKQFY</sequence>
<evidence type="ECO:0008006" key="4">
    <source>
        <dbReference type="Google" id="ProtNLM"/>
    </source>
</evidence>
<gene>
    <name evidence="2" type="ORF">A2462_03205</name>
</gene>
<evidence type="ECO:0000256" key="1">
    <source>
        <dbReference type="SAM" id="SignalP"/>
    </source>
</evidence>
<dbReference type="Proteomes" id="UP000177309">
    <property type="component" value="Unassembled WGS sequence"/>
</dbReference>
<feature type="chain" id="PRO_5009514643" description="Transporter" evidence="1">
    <location>
        <begin position="20"/>
        <end position="137"/>
    </location>
</feature>
<dbReference type="EMBL" id="MEUI01000013">
    <property type="protein sequence ID" value="OGC34710.1"/>
    <property type="molecule type" value="Genomic_DNA"/>
</dbReference>
<reference evidence="2 3" key="1">
    <citation type="journal article" date="2016" name="Nat. Commun.">
        <title>Thousands of microbial genomes shed light on interconnected biogeochemical processes in an aquifer system.</title>
        <authorList>
            <person name="Anantharaman K."/>
            <person name="Brown C.T."/>
            <person name="Hug L.A."/>
            <person name="Sharon I."/>
            <person name="Castelle C.J."/>
            <person name="Probst A.J."/>
            <person name="Thomas B.C."/>
            <person name="Singh A."/>
            <person name="Wilkins M.J."/>
            <person name="Karaoz U."/>
            <person name="Brodie E.L."/>
            <person name="Williams K.H."/>
            <person name="Hubbard S.S."/>
            <person name="Banfield J.F."/>
        </authorList>
    </citation>
    <scope>NUCLEOTIDE SEQUENCE [LARGE SCALE GENOMIC DNA]</scope>
</reference>
<evidence type="ECO:0000313" key="3">
    <source>
        <dbReference type="Proteomes" id="UP000177309"/>
    </source>
</evidence>
<name>A0A1F4TQB1_UNCSA</name>
<keyword evidence="1" id="KW-0732">Signal</keyword>
<dbReference type="AlphaFoldDB" id="A0A1F4TQB1"/>